<dbReference type="InterPro" id="IPR036412">
    <property type="entry name" value="HAD-like_sf"/>
</dbReference>
<dbReference type="FunFam" id="3.40.50.1000:FF:000078">
    <property type="entry name" value="Bifunctional polynucleotide phosphatase/kinase"/>
    <property type="match status" value="1"/>
</dbReference>
<dbReference type="GO" id="GO:0046403">
    <property type="term" value="F:polynucleotide 3'-phosphatase activity"/>
    <property type="evidence" value="ECO:0007669"/>
    <property type="project" value="InterPro"/>
</dbReference>
<evidence type="ECO:0000259" key="6">
    <source>
        <dbReference type="Pfam" id="PF17913"/>
    </source>
</evidence>
<dbReference type="InterPro" id="IPR027417">
    <property type="entry name" value="P-loop_NTPase"/>
</dbReference>
<dbReference type="InterPro" id="IPR013954">
    <property type="entry name" value="PNK3P"/>
</dbReference>
<dbReference type="Pfam" id="PF08645">
    <property type="entry name" value="PNK3P"/>
    <property type="match status" value="1"/>
</dbReference>
<keyword evidence="3" id="KW-0378">Hydrolase</keyword>
<dbReference type="InterPro" id="IPR041388">
    <property type="entry name" value="FHA_2"/>
</dbReference>
<dbReference type="OrthoDB" id="19045at2759"/>
<dbReference type="Pfam" id="PF13671">
    <property type="entry name" value="AAA_33"/>
    <property type="match status" value="1"/>
</dbReference>
<dbReference type="InterPro" id="IPR008984">
    <property type="entry name" value="SMAD_FHA_dom_sf"/>
</dbReference>
<name>A0A7R9BK47_9CRUS</name>
<dbReference type="Pfam" id="PF17913">
    <property type="entry name" value="FHA_2"/>
    <property type="match status" value="1"/>
</dbReference>
<dbReference type="PANTHER" id="PTHR12083:SF9">
    <property type="entry name" value="BIFUNCTIONAL POLYNUCLEOTIDE PHOSPHATASE_KINASE"/>
    <property type="match status" value="1"/>
</dbReference>
<dbReference type="Gene3D" id="3.40.50.1000">
    <property type="entry name" value="HAD superfamily/HAD-like"/>
    <property type="match status" value="1"/>
</dbReference>
<dbReference type="Proteomes" id="UP000678499">
    <property type="component" value="Unassembled WGS sequence"/>
</dbReference>
<evidence type="ECO:0000256" key="5">
    <source>
        <dbReference type="ARBA" id="ARBA00023242"/>
    </source>
</evidence>
<keyword evidence="2" id="KW-0227">DNA damage</keyword>
<evidence type="ECO:0000313" key="8">
    <source>
        <dbReference type="Proteomes" id="UP000678499"/>
    </source>
</evidence>
<feature type="domain" description="PNK FHA" evidence="6">
    <location>
        <begin position="6"/>
        <end position="70"/>
    </location>
</feature>
<evidence type="ECO:0000256" key="2">
    <source>
        <dbReference type="ARBA" id="ARBA00022763"/>
    </source>
</evidence>
<evidence type="ECO:0000313" key="7">
    <source>
        <dbReference type="EMBL" id="CAD7275468.1"/>
    </source>
</evidence>
<dbReference type="PANTHER" id="PTHR12083">
    <property type="entry name" value="BIFUNCTIONAL POLYNUCLEOTIDE PHOSPHATASE/KINASE"/>
    <property type="match status" value="1"/>
</dbReference>
<dbReference type="InterPro" id="IPR006549">
    <property type="entry name" value="HAD-SF_hydro_IIIA"/>
</dbReference>
<reference evidence="7" key="1">
    <citation type="submission" date="2020-11" db="EMBL/GenBank/DDBJ databases">
        <authorList>
            <person name="Tran Van P."/>
        </authorList>
    </citation>
    <scope>NUCLEOTIDE SEQUENCE</scope>
</reference>
<dbReference type="NCBIfam" id="TIGR01663">
    <property type="entry name" value="PNK-3'Pase"/>
    <property type="match status" value="1"/>
</dbReference>
<evidence type="ECO:0000256" key="4">
    <source>
        <dbReference type="ARBA" id="ARBA00023204"/>
    </source>
</evidence>
<dbReference type="GO" id="GO:0006281">
    <property type="term" value="P:DNA repair"/>
    <property type="evidence" value="ECO:0007669"/>
    <property type="project" value="UniProtKB-KW"/>
</dbReference>
<dbReference type="SUPFAM" id="SSF49879">
    <property type="entry name" value="SMAD/FHA domain"/>
    <property type="match status" value="1"/>
</dbReference>
<dbReference type="AlphaFoldDB" id="A0A7R9BK47"/>
<protein>
    <recommendedName>
        <fullName evidence="6">PNK FHA domain-containing protein</fullName>
    </recommendedName>
</protein>
<dbReference type="FunFam" id="3.40.50.300:FF:000737">
    <property type="entry name" value="Bifunctional polynucleotide phosphatase/kinase"/>
    <property type="match status" value="1"/>
</dbReference>
<dbReference type="Gene3D" id="3.40.50.300">
    <property type="entry name" value="P-loop containing nucleotide triphosphate hydrolases"/>
    <property type="match status" value="1"/>
</dbReference>
<keyword evidence="4" id="KW-0234">DNA repair</keyword>
<dbReference type="GO" id="GO:0046404">
    <property type="term" value="F:ATP-dependent polydeoxyribonucleotide 5'-hydroxyl-kinase activity"/>
    <property type="evidence" value="ECO:0007669"/>
    <property type="project" value="InterPro"/>
</dbReference>
<dbReference type="SUPFAM" id="SSF52540">
    <property type="entry name" value="P-loop containing nucleoside triphosphate hydrolases"/>
    <property type="match status" value="1"/>
</dbReference>
<dbReference type="CDD" id="cd01625">
    <property type="entry name" value="HAD_PNP"/>
    <property type="match status" value="1"/>
</dbReference>
<keyword evidence="8" id="KW-1185">Reference proteome</keyword>
<dbReference type="GO" id="GO:0005634">
    <property type="term" value="C:nucleus"/>
    <property type="evidence" value="ECO:0007669"/>
    <property type="project" value="UniProtKB-SubCell"/>
</dbReference>
<proteinExistence type="predicted"/>
<dbReference type="GO" id="GO:0003690">
    <property type="term" value="F:double-stranded DNA binding"/>
    <property type="evidence" value="ECO:0007669"/>
    <property type="project" value="TreeGrafter"/>
</dbReference>
<dbReference type="NCBIfam" id="TIGR01662">
    <property type="entry name" value="HAD-SF-IIIA"/>
    <property type="match status" value="1"/>
</dbReference>
<dbReference type="NCBIfam" id="TIGR01664">
    <property type="entry name" value="DNA-3'-Pase"/>
    <property type="match status" value="1"/>
</dbReference>
<dbReference type="EMBL" id="CAJPEX010000421">
    <property type="protein sequence ID" value="CAG0915620.1"/>
    <property type="molecule type" value="Genomic_DNA"/>
</dbReference>
<evidence type="ECO:0000256" key="1">
    <source>
        <dbReference type="ARBA" id="ARBA00004123"/>
    </source>
</evidence>
<gene>
    <name evidence="7" type="ORF">NMOB1V02_LOCUS3262</name>
</gene>
<dbReference type="SUPFAM" id="SSF56784">
    <property type="entry name" value="HAD-like"/>
    <property type="match status" value="1"/>
</dbReference>
<dbReference type="InterPro" id="IPR023214">
    <property type="entry name" value="HAD_sf"/>
</dbReference>
<keyword evidence="5" id="KW-0539">Nucleus</keyword>
<comment type="subcellular location">
    <subcellularLocation>
        <location evidence="1">Nucleus</location>
    </subcellularLocation>
</comment>
<organism evidence="7">
    <name type="scientific">Notodromas monacha</name>
    <dbReference type="NCBI Taxonomy" id="399045"/>
    <lineage>
        <taxon>Eukaryota</taxon>
        <taxon>Metazoa</taxon>
        <taxon>Ecdysozoa</taxon>
        <taxon>Arthropoda</taxon>
        <taxon>Crustacea</taxon>
        <taxon>Oligostraca</taxon>
        <taxon>Ostracoda</taxon>
        <taxon>Podocopa</taxon>
        <taxon>Podocopida</taxon>
        <taxon>Cypridocopina</taxon>
        <taxon>Cypridoidea</taxon>
        <taxon>Cyprididae</taxon>
        <taxon>Notodromas</taxon>
    </lineage>
</organism>
<sequence>MSTKSCTLKCVPLGVEIDLPDGVAVVLGRGRRTKIKDPKCSRIQLELTADYEKMNVLVRQLSPNPSKVRNKKELQKGEADTLLHYSLVEFVPGQEKFRIEFDPPPSLKTVGSPIKTNKASLKRGAPTQAKVDDAKKQKVEASVGWSSLENDKLLAWMPSGIEHSEKIAAYDMDGTLITTKSGKVFATNKDDWRIIYSEVPKKLKSLVQDGFKIVIMTNQSGVSAGKVTIKDLKSKLEAVVAGLGVPVQVLAATDTSVYRKPNIGMWEYLEKQANDGIPIDRSKSFYCGDAAGRPANWQPKAKKDFSCGDRLFAVNLGIDFFTPEEHFLSYKPSQFSIASFDAKAYSSTVASLSITNPPSAKIVTEQGPEIVIMVGFPGSGKSTFCKDHLQSAGYEVANRDTVGTWQKCVKILQDALGAGKSVVIDNTNGDKASRKRYLDIAKEMKIPARCFVMETTYEHAAHNNRFRELTDPSHMKISSMVFNMFRRTLLNECSRVPRVPYDLIDFAVFHDPSEEPECGKFGASFVRLKAPGADEKLST</sequence>
<dbReference type="InterPro" id="IPR006550">
    <property type="entry name" value="PNKP"/>
</dbReference>
<dbReference type="EMBL" id="OA882458">
    <property type="protein sequence ID" value="CAD7275468.1"/>
    <property type="molecule type" value="Genomic_DNA"/>
</dbReference>
<evidence type="ECO:0000256" key="3">
    <source>
        <dbReference type="ARBA" id="ARBA00022801"/>
    </source>
</evidence>
<accession>A0A7R9BK47</accession>
<dbReference type="InterPro" id="IPR006551">
    <property type="entry name" value="Polynucleotide_phosphatase"/>
</dbReference>
<dbReference type="Gene3D" id="2.60.200.20">
    <property type="match status" value="1"/>
</dbReference>